<evidence type="ECO:0000256" key="2">
    <source>
        <dbReference type="SAM" id="Phobius"/>
    </source>
</evidence>
<dbReference type="RefSeq" id="WP_106189171.1">
    <property type="nucleotide sequence ID" value="NZ_PVTF01000006.1"/>
</dbReference>
<evidence type="ECO:0008006" key="5">
    <source>
        <dbReference type="Google" id="ProtNLM"/>
    </source>
</evidence>
<feature type="coiled-coil region" evidence="1">
    <location>
        <begin position="2"/>
        <end position="29"/>
    </location>
</feature>
<keyword evidence="2" id="KW-0472">Membrane</keyword>
<dbReference type="Pfam" id="PF19853">
    <property type="entry name" value="DUF6328"/>
    <property type="match status" value="1"/>
</dbReference>
<dbReference type="InterPro" id="IPR046291">
    <property type="entry name" value="DUF6328"/>
</dbReference>
<dbReference type="Proteomes" id="UP000239494">
    <property type="component" value="Unassembled WGS sequence"/>
</dbReference>
<sequence length="171" mass="19009">MSEAEESEQERLKRNLNELLQELRVAQAGVQILFGFLLSIVFTDRYQDIDRYVRVTHLVTILFAACSVALLTAPAAWHRMLFRRGRREDIITIAHRFTVVGLGTLAAAMTGTVLLLGEVIVGGWVAILFGVVAGVGFTTLWFLLPLMQRHRDTIDSEGHPDGVPTGEPSHE</sequence>
<feature type="transmembrane region" description="Helical" evidence="2">
    <location>
        <begin position="23"/>
        <end position="43"/>
    </location>
</feature>
<keyword evidence="2" id="KW-0812">Transmembrane</keyword>
<feature type="transmembrane region" description="Helical" evidence="2">
    <location>
        <begin position="97"/>
        <end position="117"/>
    </location>
</feature>
<organism evidence="3 4">
    <name type="scientific">Umezawaea tangerina</name>
    <dbReference type="NCBI Taxonomy" id="84725"/>
    <lineage>
        <taxon>Bacteria</taxon>
        <taxon>Bacillati</taxon>
        <taxon>Actinomycetota</taxon>
        <taxon>Actinomycetes</taxon>
        <taxon>Pseudonocardiales</taxon>
        <taxon>Pseudonocardiaceae</taxon>
        <taxon>Umezawaea</taxon>
    </lineage>
</organism>
<comment type="caution">
    <text evidence="3">The sequence shown here is derived from an EMBL/GenBank/DDBJ whole genome shotgun (WGS) entry which is preliminary data.</text>
</comment>
<name>A0A2T0T4R0_9PSEU</name>
<keyword evidence="4" id="KW-1185">Reference proteome</keyword>
<evidence type="ECO:0000313" key="4">
    <source>
        <dbReference type="Proteomes" id="UP000239494"/>
    </source>
</evidence>
<dbReference type="OrthoDB" id="3625784at2"/>
<dbReference type="AlphaFoldDB" id="A0A2T0T4R0"/>
<keyword evidence="1" id="KW-0175">Coiled coil</keyword>
<feature type="transmembrane region" description="Helical" evidence="2">
    <location>
        <begin position="55"/>
        <end position="77"/>
    </location>
</feature>
<evidence type="ECO:0000313" key="3">
    <source>
        <dbReference type="EMBL" id="PRY40652.1"/>
    </source>
</evidence>
<keyword evidence="2" id="KW-1133">Transmembrane helix</keyword>
<accession>A0A2T0T4R0</accession>
<dbReference type="EMBL" id="PVTF01000006">
    <property type="protein sequence ID" value="PRY40652.1"/>
    <property type="molecule type" value="Genomic_DNA"/>
</dbReference>
<feature type="transmembrane region" description="Helical" evidence="2">
    <location>
        <begin position="123"/>
        <end position="144"/>
    </location>
</feature>
<gene>
    <name evidence="3" type="ORF">CLV43_106393</name>
</gene>
<reference evidence="3 4" key="1">
    <citation type="submission" date="2018-03" db="EMBL/GenBank/DDBJ databases">
        <title>Genomic Encyclopedia of Archaeal and Bacterial Type Strains, Phase II (KMG-II): from individual species to whole genera.</title>
        <authorList>
            <person name="Goeker M."/>
        </authorList>
    </citation>
    <scope>NUCLEOTIDE SEQUENCE [LARGE SCALE GENOMIC DNA]</scope>
    <source>
        <strain evidence="3 4">DSM 44720</strain>
    </source>
</reference>
<proteinExistence type="predicted"/>
<protein>
    <recommendedName>
        <fullName evidence="5">Sodium:proton antiporter</fullName>
    </recommendedName>
</protein>
<evidence type="ECO:0000256" key="1">
    <source>
        <dbReference type="SAM" id="Coils"/>
    </source>
</evidence>